<reference evidence="1 2" key="1">
    <citation type="submission" date="2022-11" db="EMBL/GenBank/DDBJ databases">
        <title>Minimal conservation of predation-associated metabolite biosynthetic gene clusters underscores biosynthetic potential of Myxococcota including descriptions for ten novel species: Archangium lansinium sp. nov., Myxococcus landrumus sp. nov., Nannocystis bai.</title>
        <authorList>
            <person name="Ahearne A."/>
            <person name="Stevens C."/>
            <person name="Dowd S."/>
        </authorList>
    </citation>
    <scope>NUCLEOTIDE SEQUENCE [LARGE SCALE GENOMIC DNA]</scope>
    <source>
        <strain evidence="1 2">BB15-2</strain>
    </source>
</reference>
<dbReference type="Gene3D" id="1.10.357.40">
    <property type="entry name" value="YbiA-like"/>
    <property type="match status" value="1"/>
</dbReference>
<dbReference type="SUPFAM" id="SSF143990">
    <property type="entry name" value="YbiA-like"/>
    <property type="match status" value="1"/>
</dbReference>
<dbReference type="Proteomes" id="UP001221686">
    <property type="component" value="Unassembled WGS sequence"/>
</dbReference>
<organism evidence="1 2">
    <name type="scientific">Nannocystis bainbridge</name>
    <dbReference type="NCBI Taxonomy" id="2995303"/>
    <lineage>
        <taxon>Bacteria</taxon>
        <taxon>Pseudomonadati</taxon>
        <taxon>Myxococcota</taxon>
        <taxon>Polyangia</taxon>
        <taxon>Nannocystales</taxon>
        <taxon>Nannocystaceae</taxon>
        <taxon>Nannocystis</taxon>
    </lineage>
</organism>
<accession>A0ABT5EC15</accession>
<protein>
    <submittedName>
        <fullName evidence="1">Uncharacterized protein</fullName>
    </submittedName>
</protein>
<evidence type="ECO:0000313" key="1">
    <source>
        <dbReference type="EMBL" id="MDC0722448.1"/>
    </source>
</evidence>
<dbReference type="InterPro" id="IPR037238">
    <property type="entry name" value="YbiA-like_sf"/>
</dbReference>
<dbReference type="RefSeq" id="WP_272090978.1">
    <property type="nucleotide sequence ID" value="NZ_JAQNDL010000003.1"/>
</dbReference>
<comment type="caution">
    <text evidence="1">The sequence shown here is derived from an EMBL/GenBank/DDBJ whole genome shotgun (WGS) entry which is preliminary data.</text>
</comment>
<keyword evidence="2" id="KW-1185">Reference proteome</keyword>
<evidence type="ECO:0000313" key="2">
    <source>
        <dbReference type="Proteomes" id="UP001221686"/>
    </source>
</evidence>
<dbReference type="EMBL" id="JAQNDL010000003">
    <property type="protein sequence ID" value="MDC0722448.1"/>
    <property type="molecule type" value="Genomic_DNA"/>
</dbReference>
<proteinExistence type="predicted"/>
<sequence>MGAPPLRELLRGRGVEDVCRAIDPDDPELEGLLYLGRRATVADAHAARHEAHALKLDARAYEAWRAAQRRPVNHMISMSPLSSEWPAPFVLDGLACCSVSCFHQCLKLEEDSPARAAVAADTAERRRFGTGGRRTFRWRGEEIAVNSVEHGVLIARATEAKLKANPPVREALLATGMSLLYMGPPNALVLGRYMPLALMVLRFRIGARRS</sequence>
<gene>
    <name evidence="1" type="ORF">POL25_36500</name>
</gene>
<name>A0ABT5EC15_9BACT</name>